<organism evidence="1 2">
    <name type="scientific">Leucobacter alluvii</name>
    <dbReference type="NCBI Taxonomy" id="340321"/>
    <lineage>
        <taxon>Bacteria</taxon>
        <taxon>Bacillati</taxon>
        <taxon>Actinomycetota</taxon>
        <taxon>Actinomycetes</taxon>
        <taxon>Micrococcales</taxon>
        <taxon>Microbacteriaceae</taxon>
        <taxon>Leucobacter</taxon>
    </lineage>
</organism>
<dbReference type="EMBL" id="BAAAOP010000004">
    <property type="protein sequence ID" value="GAA2186455.1"/>
    <property type="molecule type" value="Genomic_DNA"/>
</dbReference>
<comment type="caution">
    <text evidence="1">The sequence shown here is derived from an EMBL/GenBank/DDBJ whole genome shotgun (WGS) entry which is preliminary data.</text>
</comment>
<keyword evidence="2" id="KW-1185">Reference proteome</keyword>
<evidence type="ECO:0000313" key="2">
    <source>
        <dbReference type="Proteomes" id="UP001501084"/>
    </source>
</evidence>
<protein>
    <recommendedName>
        <fullName evidence="3">Lamin tail domain-containing protein</fullName>
    </recommendedName>
</protein>
<evidence type="ECO:0008006" key="3">
    <source>
        <dbReference type="Google" id="ProtNLM"/>
    </source>
</evidence>
<accession>A0ABN3B551</accession>
<reference evidence="1 2" key="1">
    <citation type="journal article" date="2019" name="Int. J. Syst. Evol. Microbiol.">
        <title>The Global Catalogue of Microorganisms (GCM) 10K type strain sequencing project: providing services to taxonomists for standard genome sequencing and annotation.</title>
        <authorList>
            <consortium name="The Broad Institute Genomics Platform"/>
            <consortium name="The Broad Institute Genome Sequencing Center for Infectious Disease"/>
            <person name="Wu L."/>
            <person name="Ma J."/>
        </authorList>
    </citation>
    <scope>NUCLEOTIDE SEQUENCE [LARGE SCALE GENOMIC DNA]</scope>
    <source>
        <strain evidence="1 2">JCM 14919</strain>
    </source>
</reference>
<name>A0ABN3B551_9MICO</name>
<sequence length="149" mass="15722">MALPMNVGGFRDHRHMIPFRLSARLQPRSAAAAALAAVPPRAAVGAAVSAQEASQSAVVVPWRVAQRSASGVIEVENTSTMALDAVRFSLAGDGLLGLSLPHTVLPGERLRVVLRGSRAEVASVAPDALLVLRWFQADGRELLWPVSVS</sequence>
<gene>
    <name evidence="1" type="ORF">GCM10009786_07240</name>
</gene>
<dbReference type="Proteomes" id="UP001501084">
    <property type="component" value="Unassembled WGS sequence"/>
</dbReference>
<proteinExistence type="predicted"/>
<evidence type="ECO:0000313" key="1">
    <source>
        <dbReference type="EMBL" id="GAA2186455.1"/>
    </source>
</evidence>